<gene>
    <name evidence="3" type="ORF">NVI5450_4279</name>
</gene>
<evidence type="ECO:0000256" key="1">
    <source>
        <dbReference type="SAM" id="MobiDB-lite"/>
    </source>
</evidence>
<keyword evidence="2" id="KW-0472">Membrane</keyword>
<feature type="transmembrane region" description="Helical" evidence="2">
    <location>
        <begin position="281"/>
        <end position="303"/>
    </location>
</feature>
<organism evidence="3 4">
    <name type="scientific">Moritella viscosa</name>
    <dbReference type="NCBI Taxonomy" id="80854"/>
    <lineage>
        <taxon>Bacteria</taxon>
        <taxon>Pseudomonadati</taxon>
        <taxon>Pseudomonadota</taxon>
        <taxon>Gammaproteobacteria</taxon>
        <taxon>Alteromonadales</taxon>
        <taxon>Moritellaceae</taxon>
        <taxon>Moritella</taxon>
    </lineage>
</organism>
<proteinExistence type="predicted"/>
<keyword evidence="2" id="KW-1133">Transmembrane helix</keyword>
<name>A0A1L0AHP3_9GAMM</name>
<evidence type="ECO:0000313" key="4">
    <source>
        <dbReference type="Proteomes" id="UP000183794"/>
    </source>
</evidence>
<sequence>MRYESRPSSHIPKENQETTKERALRQKLERRAELTYTASDYQRWAKNRNRVIAEREKAKADAQSLPSYLTGDAPKSTTGLSYPAIKNTRVFPDENVRALLKESNQDVMLLTLSEAFEVLHSWGWEDTKEKWKEITQSTVGELLVNYGVNGKDVVTTSMIISKLGDFGIKATKYVNHKGTELIKLSGYAGIRKILNAPVFGAMNPKILDVGIGKYGLKNSIIQGARATFYVAAAFRTIDFILNDETSLAEFIGNLATDVVKIGLSSAITWGIGSAVAGATSFVVGPLVLVVFAGLGSAIALNWIDTKYGLTDKVVQYIESAQQEAIEKTREIEKGILDLGAMLIDGMLETGKEIIINEMKTYFRNSLNEIKPRLF</sequence>
<evidence type="ECO:0000256" key="2">
    <source>
        <dbReference type="SAM" id="Phobius"/>
    </source>
</evidence>
<protein>
    <submittedName>
        <fullName evidence="3">Uncharacterized protein</fullName>
    </submittedName>
</protein>
<evidence type="ECO:0000313" key="3">
    <source>
        <dbReference type="EMBL" id="SGZ16214.1"/>
    </source>
</evidence>
<dbReference type="EMBL" id="FPLD01000124">
    <property type="protein sequence ID" value="SGZ16214.1"/>
    <property type="molecule type" value="Genomic_DNA"/>
</dbReference>
<dbReference type="RefSeq" id="WP_217653378.1">
    <property type="nucleotide sequence ID" value="NZ_FPLD01000124.1"/>
</dbReference>
<feature type="region of interest" description="Disordered" evidence="1">
    <location>
        <begin position="1"/>
        <end position="22"/>
    </location>
</feature>
<dbReference type="AlphaFoldDB" id="A0A1L0AHP3"/>
<accession>A0A1L0AHP3</accession>
<reference evidence="3 4" key="1">
    <citation type="submission" date="2016-11" db="EMBL/GenBank/DDBJ databases">
        <authorList>
            <person name="Jaros S."/>
            <person name="Januszkiewicz K."/>
            <person name="Wedrychowicz H."/>
        </authorList>
    </citation>
    <scope>NUCLEOTIDE SEQUENCE [LARGE SCALE GENOMIC DNA]</scope>
    <source>
        <strain evidence="3">NVI 5450</strain>
    </source>
</reference>
<dbReference type="Proteomes" id="UP000183794">
    <property type="component" value="Unassembled WGS sequence"/>
</dbReference>
<keyword evidence="2" id="KW-0812">Transmembrane</keyword>